<feature type="compositionally biased region" description="Basic residues" evidence="1">
    <location>
        <begin position="22"/>
        <end position="48"/>
    </location>
</feature>
<evidence type="ECO:0000313" key="2">
    <source>
        <dbReference type="EMBL" id="ERI84421.1"/>
    </source>
</evidence>
<dbReference type="AlphaFoldDB" id="U2DX51"/>
<proteinExistence type="predicted"/>
<organism evidence="2 3">
    <name type="scientific">Bacteroides pyogenes F0041</name>
    <dbReference type="NCBI Taxonomy" id="1321819"/>
    <lineage>
        <taxon>Bacteria</taxon>
        <taxon>Pseudomonadati</taxon>
        <taxon>Bacteroidota</taxon>
        <taxon>Bacteroidia</taxon>
        <taxon>Bacteroidales</taxon>
        <taxon>Bacteroidaceae</taxon>
        <taxon>Bacteroides</taxon>
    </lineage>
</organism>
<feature type="region of interest" description="Disordered" evidence="1">
    <location>
        <begin position="1"/>
        <end position="48"/>
    </location>
</feature>
<gene>
    <name evidence="2" type="ORF">HMPREF1981_02408</name>
</gene>
<accession>U2DX51</accession>
<dbReference type="HOGENOM" id="CLU_3149656_0_0_10"/>
<name>U2DX51_9BACE</name>
<evidence type="ECO:0000256" key="1">
    <source>
        <dbReference type="SAM" id="MobiDB-lite"/>
    </source>
</evidence>
<feature type="compositionally biased region" description="Basic and acidic residues" evidence="1">
    <location>
        <begin position="1"/>
        <end position="21"/>
    </location>
</feature>
<dbReference type="Proteomes" id="UP000016496">
    <property type="component" value="Unassembled WGS sequence"/>
</dbReference>
<dbReference type="EMBL" id="AWSV01000128">
    <property type="protein sequence ID" value="ERI84421.1"/>
    <property type="molecule type" value="Genomic_DNA"/>
</dbReference>
<evidence type="ECO:0000313" key="3">
    <source>
        <dbReference type="Proteomes" id="UP000016496"/>
    </source>
</evidence>
<protein>
    <submittedName>
        <fullName evidence="2">Uncharacterized protein</fullName>
    </submittedName>
</protein>
<comment type="caution">
    <text evidence="2">The sequence shown here is derived from an EMBL/GenBank/DDBJ whole genome shotgun (WGS) entry which is preliminary data.</text>
</comment>
<sequence length="48" mass="6091">MTEHYRQIRIESLPKRDTMDFRKKRRRALKKRRRALEKRRRALKGKEP</sequence>
<reference evidence="2 3" key="1">
    <citation type="submission" date="2013-08" db="EMBL/GenBank/DDBJ databases">
        <authorList>
            <person name="Weinstock G."/>
            <person name="Sodergren E."/>
            <person name="Wylie T."/>
            <person name="Fulton L."/>
            <person name="Fulton R."/>
            <person name="Fronick C."/>
            <person name="O'Laughlin M."/>
            <person name="Godfrey J."/>
            <person name="Miner T."/>
            <person name="Herter B."/>
            <person name="Appelbaum E."/>
            <person name="Cordes M."/>
            <person name="Lek S."/>
            <person name="Wollam A."/>
            <person name="Pepin K.H."/>
            <person name="Palsikar V.B."/>
            <person name="Mitreva M."/>
            <person name="Wilson R.K."/>
        </authorList>
    </citation>
    <scope>NUCLEOTIDE SEQUENCE [LARGE SCALE GENOMIC DNA]</scope>
    <source>
        <strain evidence="2 3">F0041</strain>
    </source>
</reference>